<dbReference type="GeneID" id="54466389"/>
<feature type="compositionally biased region" description="Basic and acidic residues" evidence="1">
    <location>
        <begin position="34"/>
        <end position="43"/>
    </location>
</feature>
<feature type="region of interest" description="Disordered" evidence="1">
    <location>
        <begin position="1"/>
        <end position="81"/>
    </location>
</feature>
<dbReference type="Proteomes" id="UP000504636">
    <property type="component" value="Unplaced"/>
</dbReference>
<reference evidence="4" key="2">
    <citation type="submission" date="2020-04" db="EMBL/GenBank/DDBJ databases">
        <authorList>
            <consortium name="NCBI Genome Project"/>
        </authorList>
    </citation>
    <scope>NUCLEOTIDE SEQUENCE</scope>
    <source>
        <strain evidence="4">CBS 304.34</strain>
    </source>
</reference>
<reference evidence="4" key="3">
    <citation type="submission" date="2025-04" db="UniProtKB">
        <authorList>
            <consortium name="RefSeq"/>
        </authorList>
    </citation>
    <scope>IDENTIFICATION</scope>
    <source>
        <strain evidence="4">CBS 304.34</strain>
    </source>
</reference>
<evidence type="ECO:0000313" key="3">
    <source>
        <dbReference type="Proteomes" id="UP000504636"/>
    </source>
</evidence>
<dbReference type="EMBL" id="MU003700">
    <property type="protein sequence ID" value="KAF2810054.1"/>
    <property type="molecule type" value="Genomic_DNA"/>
</dbReference>
<protein>
    <submittedName>
        <fullName evidence="2 4">Uncharacterized protein</fullName>
    </submittedName>
</protein>
<evidence type="ECO:0000313" key="2">
    <source>
        <dbReference type="EMBL" id="KAF2810054.1"/>
    </source>
</evidence>
<evidence type="ECO:0000313" key="4">
    <source>
        <dbReference type="RefSeq" id="XP_033577018.1"/>
    </source>
</evidence>
<gene>
    <name evidence="2 4" type="ORF">BDZ99DRAFT_520148</name>
</gene>
<name>A0A6A6YPV6_9PEZI</name>
<proteinExistence type="predicted"/>
<dbReference type="AlphaFoldDB" id="A0A6A6YPV6"/>
<sequence length="199" mass="21445">MHARDPRQHVPRPRSSGTLGVPSGAVSKPVIVRTEMKSVEKGLHHGRHTARPRRHVVAGRRAKMKATSQQPAPRPQGPACSVHAPVRCDASSNKTASSAWIGPSGIDNFTDCQCRWSARRAWLPATMQIPDASSSLSALRIPIIRKPAALARPARSDANCQQVAVPGQGAAGKETLRRFDLPFARCHPSGCSTRPRKAP</sequence>
<accession>A0A6A6YPV6</accession>
<feature type="compositionally biased region" description="Basic residues" evidence="1">
    <location>
        <begin position="44"/>
        <end position="64"/>
    </location>
</feature>
<reference evidence="2 4" key="1">
    <citation type="journal article" date="2020" name="Stud. Mycol.">
        <title>101 Dothideomycetes genomes: a test case for predicting lifestyles and emergence of pathogens.</title>
        <authorList>
            <person name="Haridas S."/>
            <person name="Albert R."/>
            <person name="Binder M."/>
            <person name="Bloem J."/>
            <person name="Labutti K."/>
            <person name="Salamov A."/>
            <person name="Andreopoulos B."/>
            <person name="Baker S."/>
            <person name="Barry K."/>
            <person name="Bills G."/>
            <person name="Bluhm B."/>
            <person name="Cannon C."/>
            <person name="Castanera R."/>
            <person name="Culley D."/>
            <person name="Daum C."/>
            <person name="Ezra D."/>
            <person name="Gonzalez J."/>
            <person name="Henrissat B."/>
            <person name="Kuo A."/>
            <person name="Liang C."/>
            <person name="Lipzen A."/>
            <person name="Lutzoni F."/>
            <person name="Magnuson J."/>
            <person name="Mondo S."/>
            <person name="Nolan M."/>
            <person name="Ohm R."/>
            <person name="Pangilinan J."/>
            <person name="Park H.-J."/>
            <person name="Ramirez L."/>
            <person name="Alfaro M."/>
            <person name="Sun H."/>
            <person name="Tritt A."/>
            <person name="Yoshinaga Y."/>
            <person name="Zwiers L.-H."/>
            <person name="Turgeon B."/>
            <person name="Goodwin S."/>
            <person name="Spatafora J."/>
            <person name="Crous P."/>
            <person name="Grigoriev I."/>
        </authorList>
    </citation>
    <scope>NUCLEOTIDE SEQUENCE</scope>
    <source>
        <strain evidence="2 4">CBS 304.34</strain>
    </source>
</reference>
<keyword evidence="3" id="KW-1185">Reference proteome</keyword>
<dbReference type="RefSeq" id="XP_033577018.1">
    <property type="nucleotide sequence ID" value="XM_033725496.1"/>
</dbReference>
<evidence type="ECO:0000256" key="1">
    <source>
        <dbReference type="SAM" id="MobiDB-lite"/>
    </source>
</evidence>
<organism evidence="2">
    <name type="scientific">Mytilinidion resinicola</name>
    <dbReference type="NCBI Taxonomy" id="574789"/>
    <lineage>
        <taxon>Eukaryota</taxon>
        <taxon>Fungi</taxon>
        <taxon>Dikarya</taxon>
        <taxon>Ascomycota</taxon>
        <taxon>Pezizomycotina</taxon>
        <taxon>Dothideomycetes</taxon>
        <taxon>Pleosporomycetidae</taxon>
        <taxon>Mytilinidiales</taxon>
        <taxon>Mytilinidiaceae</taxon>
        <taxon>Mytilinidion</taxon>
    </lineage>
</organism>